<feature type="region of interest" description="Disordered" evidence="1">
    <location>
        <begin position="57"/>
        <end position="76"/>
    </location>
</feature>
<evidence type="ECO:0000313" key="2">
    <source>
        <dbReference type="EMBL" id="MCW5320900.1"/>
    </source>
</evidence>
<sequence length="177" mass="18829">MSRPYHHHALEQLQVLYESNLDSLEILETLEIELNLRATKASVALQDRILKQLDKLTQSGDSRSPPSVPSPIALPPAATVAPPKLATTTAATAWSATPPAVAEPAATMALQDAERILGVRNDAPWATVESARFTKVAPSSPDALAGLKKTEAAKRVADAKAANAAYLTLLSLRCLVF</sequence>
<gene>
    <name evidence="2" type="ORF">D5039_06910</name>
</gene>
<evidence type="ECO:0000313" key="3">
    <source>
        <dbReference type="Proteomes" id="UP001208935"/>
    </source>
</evidence>
<dbReference type="GeneID" id="77321324"/>
<proteinExistence type="predicted"/>
<dbReference type="RefSeq" id="WP_265257420.1">
    <property type="nucleotide sequence ID" value="NZ_QZCV01000001.1"/>
</dbReference>
<reference evidence="3" key="1">
    <citation type="submission" date="2023-07" db="EMBL/GenBank/DDBJ databases">
        <title>Verminephrobacter genomes.</title>
        <authorList>
            <person name="Lund M.B."/>
        </authorList>
    </citation>
    <scope>NUCLEOTIDE SEQUENCE [LARGE SCALE GENOMIC DNA]</scope>
    <source>
        <strain evidence="3">AtM5-05</strain>
    </source>
</reference>
<accession>A0ABT3KSW9</accession>
<protein>
    <submittedName>
        <fullName evidence="2">Uncharacterized protein</fullName>
    </submittedName>
</protein>
<dbReference type="Proteomes" id="UP001208935">
    <property type="component" value="Unassembled WGS sequence"/>
</dbReference>
<name>A0ABT3KSW9_9BURK</name>
<organism evidence="2 3">
    <name type="scientific">Verminephrobacter aporrectodeae subsp. tuberculatae</name>
    <dbReference type="NCBI Taxonomy" id="1110392"/>
    <lineage>
        <taxon>Bacteria</taxon>
        <taxon>Pseudomonadati</taxon>
        <taxon>Pseudomonadota</taxon>
        <taxon>Betaproteobacteria</taxon>
        <taxon>Burkholderiales</taxon>
        <taxon>Comamonadaceae</taxon>
        <taxon>Verminephrobacter</taxon>
    </lineage>
</organism>
<comment type="caution">
    <text evidence="2">The sequence shown here is derived from an EMBL/GenBank/DDBJ whole genome shotgun (WGS) entry which is preliminary data.</text>
</comment>
<dbReference type="EMBL" id="QZCW01000001">
    <property type="protein sequence ID" value="MCW5320900.1"/>
    <property type="molecule type" value="Genomic_DNA"/>
</dbReference>
<evidence type="ECO:0000256" key="1">
    <source>
        <dbReference type="SAM" id="MobiDB-lite"/>
    </source>
</evidence>
<keyword evidence="3" id="KW-1185">Reference proteome</keyword>